<keyword evidence="9" id="KW-1185">Reference proteome</keyword>
<dbReference type="RefSeq" id="WP_235607274.1">
    <property type="nucleotide sequence ID" value="NZ_MVOG01000005.1"/>
</dbReference>
<evidence type="ECO:0000256" key="4">
    <source>
        <dbReference type="ARBA" id="ARBA00022989"/>
    </source>
</evidence>
<dbReference type="GO" id="GO:0005886">
    <property type="term" value="C:plasma membrane"/>
    <property type="evidence" value="ECO:0007669"/>
    <property type="project" value="UniProtKB-SubCell"/>
</dbReference>
<evidence type="ECO:0000256" key="1">
    <source>
        <dbReference type="ARBA" id="ARBA00004651"/>
    </source>
</evidence>
<evidence type="ECO:0000256" key="2">
    <source>
        <dbReference type="ARBA" id="ARBA00022475"/>
    </source>
</evidence>
<dbReference type="EMBL" id="MVOG01000005">
    <property type="protein sequence ID" value="PAU69951.1"/>
    <property type="molecule type" value="Genomic_DNA"/>
</dbReference>
<keyword evidence="3 6" id="KW-0812">Transmembrane</keyword>
<keyword evidence="5 6" id="KW-0472">Membrane</keyword>
<keyword evidence="2" id="KW-1003">Cell membrane</keyword>
<gene>
    <name evidence="8" type="ORF">B1400_0486</name>
</gene>
<sequence>MIRIGSRDAKAHFGRFVMSIITIESVILSVFGTLLGILVGLAAAAAVVRQAYRDDGLPTMSIPWAQLAGFLVPAILVGLVASVSPASRALRKPVLQAVAGD</sequence>
<feature type="domain" description="ABC3 transporter permease C-terminal" evidence="7">
    <location>
        <begin position="15"/>
        <end position="93"/>
    </location>
</feature>
<reference evidence="8 9" key="1">
    <citation type="journal article" date="2017" name="ISME J.">
        <title>Unveiling bifidobacterial biogeography across the mammalian branch of the tree of life.</title>
        <authorList>
            <person name="Milani C."/>
            <person name="Mangifesta M."/>
            <person name="Mancabelli L."/>
            <person name="Lugli G.A."/>
            <person name="James K."/>
            <person name="Duranti S."/>
            <person name="Turroni F."/>
            <person name="Ferrario C."/>
            <person name="Ossiprandi M.C."/>
            <person name="van Sinderen D."/>
            <person name="Ventura M."/>
        </authorList>
    </citation>
    <scope>NUCLEOTIDE SEQUENCE [LARGE SCALE GENOMIC DNA]</scope>
    <source>
        <strain evidence="8 9">70</strain>
    </source>
</reference>
<dbReference type="Proteomes" id="UP000217986">
    <property type="component" value="Unassembled WGS sequence"/>
</dbReference>
<evidence type="ECO:0000313" key="8">
    <source>
        <dbReference type="EMBL" id="PAU69951.1"/>
    </source>
</evidence>
<evidence type="ECO:0000313" key="9">
    <source>
        <dbReference type="Proteomes" id="UP000217986"/>
    </source>
</evidence>
<dbReference type="InterPro" id="IPR003838">
    <property type="entry name" value="ABC3_permease_C"/>
</dbReference>
<feature type="transmembrane region" description="Helical" evidence="6">
    <location>
        <begin position="21"/>
        <end position="44"/>
    </location>
</feature>
<evidence type="ECO:0000256" key="5">
    <source>
        <dbReference type="ARBA" id="ARBA00023136"/>
    </source>
</evidence>
<name>A0A2A2ELK3_9BIFI</name>
<protein>
    <submittedName>
        <fullName evidence="8">ABC transporter permease</fullName>
    </submittedName>
</protein>
<accession>A0A2A2ELK3</accession>
<evidence type="ECO:0000256" key="6">
    <source>
        <dbReference type="SAM" id="Phobius"/>
    </source>
</evidence>
<dbReference type="Pfam" id="PF02687">
    <property type="entry name" value="FtsX"/>
    <property type="match status" value="1"/>
</dbReference>
<comment type="caution">
    <text evidence="8">The sequence shown here is derived from an EMBL/GenBank/DDBJ whole genome shotgun (WGS) entry which is preliminary data.</text>
</comment>
<evidence type="ECO:0000256" key="3">
    <source>
        <dbReference type="ARBA" id="ARBA00022692"/>
    </source>
</evidence>
<keyword evidence="4 6" id="KW-1133">Transmembrane helix</keyword>
<organism evidence="8 9">
    <name type="scientific">Bifidobacterium italicum</name>
    <dbReference type="NCBI Taxonomy" id="1960968"/>
    <lineage>
        <taxon>Bacteria</taxon>
        <taxon>Bacillati</taxon>
        <taxon>Actinomycetota</taxon>
        <taxon>Actinomycetes</taxon>
        <taxon>Bifidobacteriales</taxon>
        <taxon>Bifidobacteriaceae</taxon>
        <taxon>Bifidobacterium</taxon>
    </lineage>
</organism>
<proteinExistence type="predicted"/>
<evidence type="ECO:0000259" key="7">
    <source>
        <dbReference type="Pfam" id="PF02687"/>
    </source>
</evidence>
<comment type="subcellular location">
    <subcellularLocation>
        <location evidence="1">Cell membrane</location>
        <topology evidence="1">Multi-pass membrane protein</topology>
    </subcellularLocation>
</comment>
<dbReference type="AlphaFoldDB" id="A0A2A2ELK3"/>
<feature type="transmembrane region" description="Helical" evidence="6">
    <location>
        <begin position="64"/>
        <end position="83"/>
    </location>
</feature>